<dbReference type="Pfam" id="PF03372">
    <property type="entry name" value="Exo_endo_phos"/>
    <property type="match status" value="1"/>
</dbReference>
<evidence type="ECO:0000256" key="2">
    <source>
        <dbReference type="ARBA" id="ARBA00022722"/>
    </source>
</evidence>
<dbReference type="PANTHER" id="PTHR11371">
    <property type="entry name" value="DEOXYRIBONUCLEASE"/>
    <property type="match status" value="1"/>
</dbReference>
<sequence>MIAEQSTTLKATIGKEAGMGLLSNLLQSSRSRSRKQSSSRTRSVLSYIPFVRWIGPSVSFAGIAAALGMVVTGRIDLSVLDTIADGAATSDTVNEAPVQSVTLSPLGDRSIETIRLATFNIQMFGDKKSSTRVVEGVDVMGTLAQIVSQFDLVAIQEVRGGNSVPVERLVDLINTTGARYTATVSPPIGRTSQTECYAFVWDQTRVQMIRDSAYVVQDNVDRMHREPMVASFQAIAVPRDGRRPFSFTMINAHTDPDEVTSKATSNEINVLDDVFVRVRQFEYDRMGEEDCILLGDLNVDANHLQELAMIPNVFSIAGNTLTNTRHTKTYDHILIDREMTREYTGRFGVVDLQKDLGLTEAQALLVSDHMPLWAEFSAYEMPQGDSVATRPEATRTIR</sequence>
<dbReference type="AlphaFoldDB" id="M5RC55"/>
<dbReference type="GO" id="GO:0016787">
    <property type="term" value="F:hydrolase activity"/>
    <property type="evidence" value="ECO:0007669"/>
    <property type="project" value="UniProtKB-KW"/>
</dbReference>
<name>M5RC55_9BACT</name>
<keyword evidence="2" id="KW-0540">Nuclease</keyword>
<keyword evidence="3" id="KW-0378">Hydrolase</keyword>
<comment type="similarity">
    <text evidence="1">Belongs to the DNase I family.</text>
</comment>
<accession>M5RC55</accession>
<keyword evidence="6" id="KW-1185">Reference proteome</keyword>
<dbReference type="Proteomes" id="UP000011991">
    <property type="component" value="Unassembled WGS sequence"/>
</dbReference>
<comment type="caution">
    <text evidence="5">The sequence shown here is derived from an EMBL/GenBank/DDBJ whole genome shotgun (WGS) entry which is preliminary data.</text>
</comment>
<feature type="domain" description="Endonuclease/exonuclease/phosphatase" evidence="4">
    <location>
        <begin position="117"/>
        <end position="369"/>
    </location>
</feature>
<dbReference type="InterPro" id="IPR036691">
    <property type="entry name" value="Endo/exonu/phosph_ase_sf"/>
</dbReference>
<evidence type="ECO:0000256" key="3">
    <source>
        <dbReference type="ARBA" id="ARBA00022801"/>
    </source>
</evidence>
<evidence type="ECO:0000259" key="4">
    <source>
        <dbReference type="Pfam" id="PF03372"/>
    </source>
</evidence>
<dbReference type="PATRIC" id="fig|1265738.3.peg.6098"/>
<dbReference type="PANTHER" id="PTHR11371:SF31">
    <property type="entry name" value="EXTRACELLULAR NUCLEASE"/>
    <property type="match status" value="1"/>
</dbReference>
<reference evidence="5 6" key="1">
    <citation type="journal article" date="2013" name="Mar. Genomics">
        <title>Expression of sulfatases in Rhodopirellula baltica and the diversity of sulfatases in the genus Rhodopirellula.</title>
        <authorList>
            <person name="Wegner C.E."/>
            <person name="Richter-Heitmann T."/>
            <person name="Klindworth A."/>
            <person name="Klockow C."/>
            <person name="Richter M."/>
            <person name="Achstetter T."/>
            <person name="Glockner F.O."/>
            <person name="Harder J."/>
        </authorList>
    </citation>
    <scope>NUCLEOTIDE SEQUENCE [LARGE SCALE GENOMIC DNA]</scope>
    <source>
        <strain evidence="5 6">SM1</strain>
    </source>
</reference>
<gene>
    <name evidence="5" type="ORF">RMSM_06115</name>
</gene>
<dbReference type="SUPFAM" id="SSF56219">
    <property type="entry name" value="DNase I-like"/>
    <property type="match status" value="1"/>
</dbReference>
<dbReference type="InterPro" id="IPR005135">
    <property type="entry name" value="Endo/exonuclease/phosphatase"/>
</dbReference>
<protein>
    <submittedName>
        <fullName evidence="5">Deoxyribonuclease gamma</fullName>
    </submittedName>
</protein>
<evidence type="ECO:0000256" key="1">
    <source>
        <dbReference type="ARBA" id="ARBA00007359"/>
    </source>
</evidence>
<proteinExistence type="inferred from homology"/>
<dbReference type="EMBL" id="ANOG01000885">
    <property type="protein sequence ID" value="EMI16960.1"/>
    <property type="molecule type" value="Genomic_DNA"/>
</dbReference>
<evidence type="ECO:0000313" key="6">
    <source>
        <dbReference type="Proteomes" id="UP000011991"/>
    </source>
</evidence>
<dbReference type="GO" id="GO:0006308">
    <property type="term" value="P:DNA catabolic process"/>
    <property type="evidence" value="ECO:0007669"/>
    <property type="project" value="InterPro"/>
</dbReference>
<evidence type="ECO:0000313" key="5">
    <source>
        <dbReference type="EMBL" id="EMI16960.1"/>
    </source>
</evidence>
<dbReference type="GO" id="GO:0004536">
    <property type="term" value="F:DNA nuclease activity"/>
    <property type="evidence" value="ECO:0007669"/>
    <property type="project" value="InterPro"/>
</dbReference>
<dbReference type="SMART" id="SM00476">
    <property type="entry name" value="DNaseIc"/>
    <property type="match status" value="1"/>
</dbReference>
<dbReference type="InterPro" id="IPR016202">
    <property type="entry name" value="DNase_I"/>
</dbReference>
<organism evidence="5 6">
    <name type="scientific">Rhodopirellula maiorica SM1</name>
    <dbReference type="NCBI Taxonomy" id="1265738"/>
    <lineage>
        <taxon>Bacteria</taxon>
        <taxon>Pseudomonadati</taxon>
        <taxon>Planctomycetota</taxon>
        <taxon>Planctomycetia</taxon>
        <taxon>Pirellulales</taxon>
        <taxon>Pirellulaceae</taxon>
        <taxon>Novipirellula</taxon>
    </lineage>
</organism>
<dbReference type="Gene3D" id="3.60.10.10">
    <property type="entry name" value="Endonuclease/exonuclease/phosphatase"/>
    <property type="match status" value="1"/>
</dbReference>